<evidence type="ECO:0000313" key="3">
    <source>
        <dbReference type="Proteomes" id="UP000678393"/>
    </source>
</evidence>
<dbReference type="Proteomes" id="UP000678393">
    <property type="component" value="Unassembled WGS sequence"/>
</dbReference>
<organism evidence="2 3">
    <name type="scientific">Candidula unifasciata</name>
    <dbReference type="NCBI Taxonomy" id="100452"/>
    <lineage>
        <taxon>Eukaryota</taxon>
        <taxon>Metazoa</taxon>
        <taxon>Spiralia</taxon>
        <taxon>Lophotrochozoa</taxon>
        <taxon>Mollusca</taxon>
        <taxon>Gastropoda</taxon>
        <taxon>Heterobranchia</taxon>
        <taxon>Euthyneura</taxon>
        <taxon>Panpulmonata</taxon>
        <taxon>Eupulmonata</taxon>
        <taxon>Stylommatophora</taxon>
        <taxon>Helicina</taxon>
        <taxon>Helicoidea</taxon>
        <taxon>Geomitridae</taxon>
        <taxon>Candidula</taxon>
    </lineage>
</organism>
<sequence>MRLHGLTPGHTVALLVAFFSAISLHQGALGFKYHEFCATPPNEMKTRFPLYRLEVDTKIDGIPWAYRQNNTLTVSVKALYETFKIKQIFISVPSMTKGTAEILPKKIHLGEWKWDMKGGVIPIDCSNPTGGFGGASNAVRNLWWFSNGFFNVTGEWDPLNTISNAYNVDMVQFEAYVSPDEEPSTNAGGTVGPAPAPVRWVKLTSDKYINLDYIDLHRYMRMVFGPADFHGLNLQQTFDTSEV</sequence>
<protein>
    <submittedName>
        <fullName evidence="2">Uncharacterized protein</fullName>
    </submittedName>
</protein>
<dbReference type="OrthoDB" id="6089516at2759"/>
<keyword evidence="3" id="KW-1185">Reference proteome</keyword>
<reference evidence="2" key="1">
    <citation type="submission" date="2021-04" db="EMBL/GenBank/DDBJ databases">
        <authorList>
            <consortium name="Molecular Ecology Group"/>
        </authorList>
    </citation>
    <scope>NUCLEOTIDE SEQUENCE</scope>
</reference>
<name>A0A8S4A0Q0_9EUPU</name>
<evidence type="ECO:0000313" key="2">
    <source>
        <dbReference type="EMBL" id="CAG5135423.1"/>
    </source>
</evidence>
<accession>A0A8S4A0Q0</accession>
<feature type="chain" id="PRO_5035764373" evidence="1">
    <location>
        <begin position="31"/>
        <end position="243"/>
    </location>
</feature>
<evidence type="ECO:0000256" key="1">
    <source>
        <dbReference type="SAM" id="SignalP"/>
    </source>
</evidence>
<comment type="caution">
    <text evidence="2">The sequence shown here is derived from an EMBL/GenBank/DDBJ whole genome shotgun (WGS) entry which is preliminary data.</text>
</comment>
<keyword evidence="1" id="KW-0732">Signal</keyword>
<gene>
    <name evidence="2" type="ORF">CUNI_LOCUS20981</name>
</gene>
<dbReference type="EMBL" id="CAJHNH020008268">
    <property type="protein sequence ID" value="CAG5135423.1"/>
    <property type="molecule type" value="Genomic_DNA"/>
</dbReference>
<feature type="signal peptide" evidence="1">
    <location>
        <begin position="1"/>
        <end position="30"/>
    </location>
</feature>
<proteinExistence type="predicted"/>
<dbReference type="AlphaFoldDB" id="A0A8S4A0Q0"/>